<dbReference type="Pfam" id="PF00076">
    <property type="entry name" value="RRM_1"/>
    <property type="match status" value="1"/>
</dbReference>
<protein>
    <submittedName>
        <fullName evidence="4">RNA-binding protein 24</fullName>
    </submittedName>
</protein>
<dbReference type="InterPro" id="IPR000504">
    <property type="entry name" value="RRM_dom"/>
</dbReference>
<dbReference type="InterPro" id="IPR012677">
    <property type="entry name" value="Nucleotide-bd_a/b_plait_sf"/>
</dbReference>
<proteinExistence type="predicted"/>
<sequence>MKYYFEQFGEILEAVVISNKAIGRSKGYGYVTFREPEAAMRACMDPAPVIDCRRANYNLASLGVQRSRPSTAKHVFIRTNYNGNINMLQREVSTKSTYAEAQSYNEDMKLTSNPTPTMAARLNYSMAATMGLRSPRVPQSLHQKPKKVLRLTKGSRNRPSYSIEQHR</sequence>
<evidence type="ECO:0000313" key="4">
    <source>
        <dbReference type="EMBL" id="KHN28736.1"/>
    </source>
</evidence>
<dbReference type="PROSITE" id="PS50102">
    <property type="entry name" value="RRM"/>
    <property type="match status" value="1"/>
</dbReference>
<dbReference type="Proteomes" id="UP000053555">
    <property type="component" value="Unassembled WGS sequence"/>
</dbReference>
<dbReference type="PANTHER" id="PTHR11176:SF16">
    <property type="entry name" value="OS01G0876800 PROTEIN"/>
    <property type="match status" value="1"/>
</dbReference>
<dbReference type="SUPFAM" id="SSF54928">
    <property type="entry name" value="RNA-binding domain, RBD"/>
    <property type="match status" value="1"/>
</dbReference>
<evidence type="ECO:0000256" key="2">
    <source>
        <dbReference type="PROSITE-ProRule" id="PRU00176"/>
    </source>
</evidence>
<dbReference type="InterPro" id="IPR035979">
    <property type="entry name" value="RBD_domain_sf"/>
</dbReference>
<reference evidence="4" key="1">
    <citation type="submission" date="2014-07" db="EMBL/GenBank/DDBJ databases">
        <title>Identification of a novel salt tolerance gene in wild soybean by whole-genome sequencing.</title>
        <authorList>
            <person name="Lam H.-M."/>
            <person name="Qi X."/>
            <person name="Li M.-W."/>
            <person name="Liu X."/>
            <person name="Xie M."/>
            <person name="Ni M."/>
            <person name="Xu X."/>
        </authorList>
    </citation>
    <scope>NUCLEOTIDE SEQUENCE [LARGE SCALE GENOMIC DNA]</scope>
    <source>
        <tissue evidence="4">Root</tissue>
    </source>
</reference>
<dbReference type="EMBL" id="KN652485">
    <property type="protein sequence ID" value="KHN28736.1"/>
    <property type="molecule type" value="Genomic_DNA"/>
</dbReference>
<gene>
    <name evidence="4" type="ORF">glysoja_050087</name>
</gene>
<dbReference type="Gene3D" id="3.30.70.330">
    <property type="match status" value="1"/>
</dbReference>
<keyword evidence="1 2" id="KW-0694">RNA-binding</keyword>
<evidence type="ECO:0000256" key="1">
    <source>
        <dbReference type="ARBA" id="ARBA00022884"/>
    </source>
</evidence>
<dbReference type="PANTHER" id="PTHR11176">
    <property type="entry name" value="BOULE-RELATED"/>
    <property type="match status" value="1"/>
</dbReference>
<accession>A0A0B2R3M6</accession>
<dbReference type="AlphaFoldDB" id="A0A0B2R3M6"/>
<evidence type="ECO:0000259" key="3">
    <source>
        <dbReference type="PROSITE" id="PS50102"/>
    </source>
</evidence>
<organism evidence="4">
    <name type="scientific">Glycine soja</name>
    <name type="common">Wild soybean</name>
    <dbReference type="NCBI Taxonomy" id="3848"/>
    <lineage>
        <taxon>Eukaryota</taxon>
        <taxon>Viridiplantae</taxon>
        <taxon>Streptophyta</taxon>
        <taxon>Embryophyta</taxon>
        <taxon>Tracheophyta</taxon>
        <taxon>Spermatophyta</taxon>
        <taxon>Magnoliopsida</taxon>
        <taxon>eudicotyledons</taxon>
        <taxon>Gunneridae</taxon>
        <taxon>Pentapetalae</taxon>
        <taxon>rosids</taxon>
        <taxon>fabids</taxon>
        <taxon>Fabales</taxon>
        <taxon>Fabaceae</taxon>
        <taxon>Papilionoideae</taxon>
        <taxon>50 kb inversion clade</taxon>
        <taxon>NPAAA clade</taxon>
        <taxon>indigoferoid/millettioid clade</taxon>
        <taxon>Phaseoleae</taxon>
        <taxon>Glycine</taxon>
        <taxon>Glycine subgen. Soja</taxon>
    </lineage>
</organism>
<dbReference type="GO" id="GO:0003723">
    <property type="term" value="F:RNA binding"/>
    <property type="evidence" value="ECO:0007669"/>
    <property type="project" value="UniProtKB-UniRule"/>
</dbReference>
<name>A0A0B2R3M6_GLYSO</name>
<feature type="domain" description="RRM" evidence="3">
    <location>
        <begin position="1"/>
        <end position="69"/>
    </location>
</feature>